<proteinExistence type="inferred from homology"/>
<keyword evidence="12" id="KW-0539">Nucleus</keyword>
<organism evidence="14 15">
    <name type="scientific">Tribonema minus</name>
    <dbReference type="NCBI Taxonomy" id="303371"/>
    <lineage>
        <taxon>Eukaryota</taxon>
        <taxon>Sar</taxon>
        <taxon>Stramenopiles</taxon>
        <taxon>Ochrophyta</taxon>
        <taxon>PX clade</taxon>
        <taxon>Xanthophyceae</taxon>
        <taxon>Tribonematales</taxon>
        <taxon>Tribonemataceae</taxon>
        <taxon>Tribonema</taxon>
    </lineage>
</organism>
<dbReference type="OrthoDB" id="407609at2759"/>
<dbReference type="FunFam" id="3.60.21.10:FF:000035">
    <property type="entry name" value="Lariat debranching enzyme"/>
    <property type="match status" value="1"/>
</dbReference>
<evidence type="ECO:0000256" key="2">
    <source>
        <dbReference type="ARBA" id="ARBA00001947"/>
    </source>
</evidence>
<evidence type="ECO:0000256" key="9">
    <source>
        <dbReference type="ARBA" id="ARBA00022833"/>
    </source>
</evidence>
<dbReference type="InterPro" id="IPR004843">
    <property type="entry name" value="Calcineurin-like_PHP"/>
</dbReference>
<dbReference type="InterPro" id="IPR007708">
    <property type="entry name" value="DBR1_C"/>
</dbReference>
<dbReference type="PANTHER" id="PTHR12849:SF0">
    <property type="entry name" value="LARIAT DEBRANCHING ENZYME"/>
    <property type="match status" value="1"/>
</dbReference>
<evidence type="ECO:0000256" key="1">
    <source>
        <dbReference type="ARBA" id="ARBA00001936"/>
    </source>
</evidence>
<protein>
    <submittedName>
        <fullName evidence="14">Putative RNA lariat debranching enzyme</fullName>
    </submittedName>
</protein>
<dbReference type="PANTHER" id="PTHR12849">
    <property type="entry name" value="RNA LARIAT DEBRANCHING ENZYME"/>
    <property type="match status" value="1"/>
</dbReference>
<dbReference type="SUPFAM" id="SSF56300">
    <property type="entry name" value="Metallo-dependent phosphatases"/>
    <property type="match status" value="1"/>
</dbReference>
<dbReference type="EMBL" id="JAFCMP010000312">
    <property type="protein sequence ID" value="KAG5181616.1"/>
    <property type="molecule type" value="Genomic_DNA"/>
</dbReference>
<dbReference type="Pfam" id="PF00149">
    <property type="entry name" value="Metallophos"/>
    <property type="match status" value="1"/>
</dbReference>
<gene>
    <name evidence="14" type="ORF">JKP88DRAFT_165483</name>
</gene>
<evidence type="ECO:0000256" key="3">
    <source>
        <dbReference type="ARBA" id="ARBA00001954"/>
    </source>
</evidence>
<evidence type="ECO:0000256" key="10">
    <source>
        <dbReference type="ARBA" id="ARBA00023004"/>
    </source>
</evidence>
<comment type="cofactor">
    <cofactor evidence="2">
        <name>Zn(2+)</name>
        <dbReference type="ChEBI" id="CHEBI:29105"/>
    </cofactor>
</comment>
<comment type="subcellular location">
    <subcellularLocation>
        <location evidence="4">Nucleus</location>
    </subcellularLocation>
</comment>
<evidence type="ECO:0000256" key="4">
    <source>
        <dbReference type="ARBA" id="ARBA00004123"/>
    </source>
</evidence>
<comment type="cofactor">
    <cofactor evidence="1">
        <name>Mn(2+)</name>
        <dbReference type="ChEBI" id="CHEBI:29035"/>
    </cofactor>
</comment>
<evidence type="ECO:0000259" key="13">
    <source>
        <dbReference type="SMART" id="SM01124"/>
    </source>
</evidence>
<evidence type="ECO:0000256" key="5">
    <source>
        <dbReference type="ARBA" id="ARBA00006045"/>
    </source>
</evidence>
<feature type="domain" description="Lariat debranching enzyme C-terminal" evidence="13">
    <location>
        <begin position="236"/>
        <end position="361"/>
    </location>
</feature>
<dbReference type="GO" id="GO:0046872">
    <property type="term" value="F:metal ion binding"/>
    <property type="evidence" value="ECO:0007669"/>
    <property type="project" value="UniProtKB-KW"/>
</dbReference>
<reference evidence="14" key="1">
    <citation type="submission" date="2021-02" db="EMBL/GenBank/DDBJ databases">
        <title>First Annotated Genome of the Yellow-green Alga Tribonema minus.</title>
        <authorList>
            <person name="Mahan K.M."/>
        </authorList>
    </citation>
    <scope>NUCLEOTIDE SEQUENCE</scope>
    <source>
        <strain evidence="14">UTEX B ZZ1240</strain>
    </source>
</reference>
<dbReference type="GO" id="GO:0000398">
    <property type="term" value="P:mRNA splicing, via spliceosome"/>
    <property type="evidence" value="ECO:0007669"/>
    <property type="project" value="TreeGrafter"/>
</dbReference>
<evidence type="ECO:0000313" key="15">
    <source>
        <dbReference type="Proteomes" id="UP000664859"/>
    </source>
</evidence>
<dbReference type="InterPro" id="IPR041816">
    <property type="entry name" value="Dbr1_N"/>
</dbReference>
<accession>A0A836CF65</accession>
<dbReference type="SMART" id="SM01124">
    <property type="entry name" value="DBR1"/>
    <property type="match status" value="1"/>
</dbReference>
<evidence type="ECO:0000256" key="12">
    <source>
        <dbReference type="ARBA" id="ARBA00023242"/>
    </source>
</evidence>
<keyword evidence="10" id="KW-0408">Iron</keyword>
<comment type="caution">
    <text evidence="14">The sequence shown here is derived from an EMBL/GenBank/DDBJ whole genome shotgun (WGS) entry which is preliminary data.</text>
</comment>
<keyword evidence="9" id="KW-0862">Zinc</keyword>
<comment type="cofactor">
    <cofactor evidence="3">
        <name>Fe(2+)</name>
        <dbReference type="ChEBI" id="CHEBI:29033"/>
    </cofactor>
</comment>
<keyword evidence="11" id="KW-0464">Manganese</keyword>
<sequence>MLNVVVEGCSHGELDPIYASVARIEEAASIKVDLLLCCGDFQSLRDAGDFEGMAVPAHHRHLASFHDYYHGRKVAPVLTIFIGGNHEASNYLQELHYGGWVAPNIYFLGFSGVVNVGGIRIGGLTGIYNHRHYSLGHFEAPPYSPDTLRSVYHVREYDVYKLAQLTGKVDIMMSHDWPRGIARHGNVGRLLQRKSYFREEIEDNTLGSPPAEQLLHMLKPAYWFSAHLHTKFAALVKHDDGTETRFLALDKCLPNREFLQLVSLPRPTGRGAPVLRYDPEWLAIVKKTHHLLSSHRGNVYLPTECERVTDEEIADVRKRFDRVPHNFNPPPRPHNGGAGALQGDPQVLDRVCSFIMHTGRLCVYVYVCGPRA</sequence>
<evidence type="ECO:0000256" key="8">
    <source>
        <dbReference type="ARBA" id="ARBA00022801"/>
    </source>
</evidence>
<comment type="similarity">
    <text evidence="5">Belongs to the lariat debranching enzyme family.</text>
</comment>
<dbReference type="GO" id="GO:0005634">
    <property type="term" value="C:nucleus"/>
    <property type="evidence" value="ECO:0007669"/>
    <property type="project" value="UniProtKB-SubCell"/>
</dbReference>
<evidence type="ECO:0000256" key="7">
    <source>
        <dbReference type="ARBA" id="ARBA00022723"/>
    </source>
</evidence>
<keyword evidence="15" id="KW-1185">Reference proteome</keyword>
<dbReference type="Gene3D" id="3.60.21.10">
    <property type="match status" value="1"/>
</dbReference>
<dbReference type="CDD" id="cd00844">
    <property type="entry name" value="MPP_Dbr1_N"/>
    <property type="match status" value="1"/>
</dbReference>
<dbReference type="AlphaFoldDB" id="A0A836CF65"/>
<evidence type="ECO:0000313" key="14">
    <source>
        <dbReference type="EMBL" id="KAG5181616.1"/>
    </source>
</evidence>
<name>A0A836CF65_9STRA</name>
<keyword evidence="8" id="KW-0378">Hydrolase</keyword>
<keyword evidence="7" id="KW-0479">Metal-binding</keyword>
<evidence type="ECO:0000256" key="11">
    <source>
        <dbReference type="ARBA" id="ARBA00023211"/>
    </source>
</evidence>
<dbReference type="GO" id="GO:0008419">
    <property type="term" value="F:RNA lariat debranching enzyme activity"/>
    <property type="evidence" value="ECO:0007669"/>
    <property type="project" value="TreeGrafter"/>
</dbReference>
<dbReference type="Proteomes" id="UP000664859">
    <property type="component" value="Unassembled WGS sequence"/>
</dbReference>
<evidence type="ECO:0000256" key="6">
    <source>
        <dbReference type="ARBA" id="ARBA00022664"/>
    </source>
</evidence>
<dbReference type="Pfam" id="PF05011">
    <property type="entry name" value="DBR1"/>
    <property type="match status" value="1"/>
</dbReference>
<dbReference type="InterPro" id="IPR029052">
    <property type="entry name" value="Metallo-depent_PP-like"/>
</dbReference>
<keyword evidence="6" id="KW-0507">mRNA processing</keyword>